<accession>A0A0A8YAD8</accession>
<organism evidence="1">
    <name type="scientific">Arundo donax</name>
    <name type="common">Giant reed</name>
    <name type="synonym">Donax arundinaceus</name>
    <dbReference type="NCBI Taxonomy" id="35708"/>
    <lineage>
        <taxon>Eukaryota</taxon>
        <taxon>Viridiplantae</taxon>
        <taxon>Streptophyta</taxon>
        <taxon>Embryophyta</taxon>
        <taxon>Tracheophyta</taxon>
        <taxon>Spermatophyta</taxon>
        <taxon>Magnoliopsida</taxon>
        <taxon>Liliopsida</taxon>
        <taxon>Poales</taxon>
        <taxon>Poaceae</taxon>
        <taxon>PACMAD clade</taxon>
        <taxon>Arundinoideae</taxon>
        <taxon>Arundineae</taxon>
        <taxon>Arundo</taxon>
    </lineage>
</organism>
<reference evidence="1" key="2">
    <citation type="journal article" date="2015" name="Data Brief">
        <title>Shoot transcriptome of the giant reed, Arundo donax.</title>
        <authorList>
            <person name="Barrero R.A."/>
            <person name="Guerrero F.D."/>
            <person name="Moolhuijzen P."/>
            <person name="Goolsby J.A."/>
            <person name="Tidwell J."/>
            <person name="Bellgard S.E."/>
            <person name="Bellgard M.I."/>
        </authorList>
    </citation>
    <scope>NUCLEOTIDE SEQUENCE</scope>
    <source>
        <tissue evidence="1">Shoot tissue taken approximately 20 cm above the soil surface</tissue>
    </source>
</reference>
<reference evidence="1" key="1">
    <citation type="submission" date="2014-09" db="EMBL/GenBank/DDBJ databases">
        <authorList>
            <person name="Magalhaes I.L.F."/>
            <person name="Oliveira U."/>
            <person name="Santos F.R."/>
            <person name="Vidigal T.H.D.A."/>
            <person name="Brescovit A.D."/>
            <person name="Santos A.J."/>
        </authorList>
    </citation>
    <scope>NUCLEOTIDE SEQUENCE</scope>
    <source>
        <tissue evidence="1">Shoot tissue taken approximately 20 cm above the soil surface</tissue>
    </source>
</reference>
<dbReference type="AlphaFoldDB" id="A0A0A8YAD8"/>
<protein>
    <submittedName>
        <fullName evidence="1">Uncharacterized protein</fullName>
    </submittedName>
</protein>
<dbReference type="EMBL" id="GBRH01275562">
    <property type="protein sequence ID" value="JAD22333.1"/>
    <property type="molecule type" value="Transcribed_RNA"/>
</dbReference>
<name>A0A0A8YAD8_ARUDO</name>
<evidence type="ECO:0000313" key="1">
    <source>
        <dbReference type="EMBL" id="JAD22333.1"/>
    </source>
</evidence>
<sequence>MVQAIPGRCKSNRTICYEVDLASLVNLVLCFIQWSDVSGQMRYIAWSGIQLQLISL</sequence>
<proteinExistence type="predicted"/>